<dbReference type="InterPro" id="IPR023319">
    <property type="entry name" value="Tex-like_HTH_dom_sf"/>
</dbReference>
<organism evidence="2 3">
    <name type="scientific">Timema podura</name>
    <name type="common">Walking stick</name>
    <dbReference type="NCBI Taxonomy" id="61482"/>
    <lineage>
        <taxon>Eukaryota</taxon>
        <taxon>Metazoa</taxon>
        <taxon>Ecdysozoa</taxon>
        <taxon>Arthropoda</taxon>
        <taxon>Hexapoda</taxon>
        <taxon>Insecta</taxon>
        <taxon>Pterygota</taxon>
        <taxon>Neoptera</taxon>
        <taxon>Polyneoptera</taxon>
        <taxon>Phasmatodea</taxon>
        <taxon>Timematodea</taxon>
        <taxon>Timematoidea</taxon>
        <taxon>Timematidae</taxon>
        <taxon>Timema</taxon>
    </lineage>
</organism>
<name>A0ABN7NTM3_TIMPD</name>
<proteinExistence type="predicted"/>
<accession>A0ABN7NTM3</accession>
<keyword evidence="3" id="KW-1185">Reference proteome</keyword>
<sequence>MLNIEEDVSKNIITLLEDENTIPFIARYRQELTGNMDADKLREAKECYEDIVTLKHKAESTLKLISKKGQLTPQLESTISLACTLEELDLIHCFSLFLKCLLCLTPIGKQLANIVLHSDFDDERWIPVQSSFEYKSKENAALYEKLTEK</sequence>
<feature type="domain" description="Tex-like protein N-terminal" evidence="1">
    <location>
        <begin position="2"/>
        <end position="65"/>
    </location>
</feature>
<dbReference type="Gene3D" id="1.10.10.650">
    <property type="entry name" value="RuvA domain 2-like"/>
    <property type="match status" value="1"/>
</dbReference>
<protein>
    <recommendedName>
        <fullName evidence="1">Tex-like protein N-terminal domain-containing protein</fullName>
    </recommendedName>
</protein>
<evidence type="ECO:0000259" key="1">
    <source>
        <dbReference type="Pfam" id="PF09371"/>
    </source>
</evidence>
<gene>
    <name evidence="2" type="ORF">TPAB3V08_LOCUS3397</name>
</gene>
<dbReference type="EMBL" id="CAJPIN010003803">
    <property type="protein sequence ID" value="CAG2056405.1"/>
    <property type="molecule type" value="Genomic_DNA"/>
</dbReference>
<dbReference type="InterPro" id="IPR018974">
    <property type="entry name" value="Tex-like_N"/>
</dbReference>
<dbReference type="SUPFAM" id="SSF158832">
    <property type="entry name" value="Tex N-terminal region-like"/>
    <property type="match status" value="1"/>
</dbReference>
<evidence type="ECO:0000313" key="2">
    <source>
        <dbReference type="EMBL" id="CAG2056405.1"/>
    </source>
</evidence>
<comment type="caution">
    <text evidence="2">The sequence shown here is derived from an EMBL/GenBank/DDBJ whole genome shotgun (WGS) entry which is preliminary data.</text>
</comment>
<dbReference type="Pfam" id="PF09371">
    <property type="entry name" value="Tex_N"/>
    <property type="match status" value="1"/>
</dbReference>
<dbReference type="Proteomes" id="UP001153148">
    <property type="component" value="Unassembled WGS sequence"/>
</dbReference>
<evidence type="ECO:0000313" key="3">
    <source>
        <dbReference type="Proteomes" id="UP001153148"/>
    </source>
</evidence>
<reference evidence="2" key="1">
    <citation type="submission" date="2021-03" db="EMBL/GenBank/DDBJ databases">
        <authorList>
            <person name="Tran Van P."/>
        </authorList>
    </citation>
    <scope>NUCLEOTIDE SEQUENCE</scope>
</reference>